<organism evidence="4 5">
    <name type="scientific">Vulcanisaeta souniana JCM 11219</name>
    <dbReference type="NCBI Taxonomy" id="1293586"/>
    <lineage>
        <taxon>Archaea</taxon>
        <taxon>Thermoproteota</taxon>
        <taxon>Thermoprotei</taxon>
        <taxon>Thermoproteales</taxon>
        <taxon>Thermoproteaceae</taxon>
        <taxon>Vulcanisaeta</taxon>
    </lineage>
</organism>
<dbReference type="Proteomes" id="UP000657075">
    <property type="component" value="Unassembled WGS sequence"/>
</dbReference>
<accession>A0A830EHQ2</accession>
<evidence type="ECO:0000313" key="3">
    <source>
        <dbReference type="EMBL" id="BDR92957.1"/>
    </source>
</evidence>
<dbReference type="Pfam" id="PF07282">
    <property type="entry name" value="Cas12f1-like_TNB"/>
    <property type="match status" value="1"/>
</dbReference>
<dbReference type="GO" id="GO:0003677">
    <property type="term" value="F:DNA binding"/>
    <property type="evidence" value="ECO:0007669"/>
    <property type="project" value="UniProtKB-KW"/>
</dbReference>
<feature type="domain" description="Cas12f1-like TNB" evidence="2">
    <location>
        <begin position="82"/>
        <end position="139"/>
    </location>
</feature>
<reference evidence="4" key="2">
    <citation type="submission" date="2020-09" db="EMBL/GenBank/DDBJ databases">
        <authorList>
            <person name="Sun Q."/>
            <person name="Ohkuma M."/>
        </authorList>
    </citation>
    <scope>NUCLEOTIDE SEQUENCE</scope>
    <source>
        <strain evidence="4">JCM 11219</strain>
    </source>
</reference>
<evidence type="ECO:0000313" key="5">
    <source>
        <dbReference type="Proteomes" id="UP000657075"/>
    </source>
</evidence>
<dbReference type="Proteomes" id="UP001060771">
    <property type="component" value="Chromosome"/>
</dbReference>
<dbReference type="SUPFAM" id="SSF51998">
    <property type="entry name" value="PFL-like glycyl radical enzymes"/>
    <property type="match status" value="1"/>
</dbReference>
<evidence type="ECO:0000313" key="6">
    <source>
        <dbReference type="Proteomes" id="UP001060771"/>
    </source>
</evidence>
<name>A0A830EHQ2_9CREN</name>
<reference evidence="3" key="4">
    <citation type="journal article" date="2023" name="Microbiol. Resour. Announc.">
        <title>Complete Genome Sequence of Vulcanisaeta souniana Strain IC-059, a Hyperthermophilic Archaeon Isolated from Hot Spring Water in Japan.</title>
        <authorList>
            <person name="Kato S."/>
            <person name="Itoh T."/>
            <person name="Wu L."/>
            <person name="Ma J."/>
            <person name="Ohkuma M."/>
        </authorList>
    </citation>
    <scope>NUCLEOTIDE SEQUENCE</scope>
    <source>
        <strain evidence="3">JCM 11219</strain>
    </source>
</reference>
<reference evidence="6" key="3">
    <citation type="submission" date="2022-09" db="EMBL/GenBank/DDBJ databases">
        <title>Complete genome sequence of Vulcanisaeta souniana.</title>
        <authorList>
            <person name="Kato S."/>
            <person name="Itoh T."/>
            <person name="Ohkuma M."/>
        </authorList>
    </citation>
    <scope>NUCLEOTIDE SEQUENCE [LARGE SCALE GENOMIC DNA]</scope>
    <source>
        <strain evidence="6">JCM 11219</strain>
    </source>
</reference>
<proteinExistence type="predicted"/>
<evidence type="ECO:0000259" key="2">
    <source>
        <dbReference type="Pfam" id="PF07282"/>
    </source>
</evidence>
<keyword evidence="1" id="KW-0238">DNA-binding</keyword>
<dbReference type="InterPro" id="IPR010095">
    <property type="entry name" value="Cas12f1-like_TNB"/>
</dbReference>
<sequence>MMLRDNLYNQGCLTQRQINVYSSLIRMTLGGGVKSWIQQTVDRIVMRVRRIARRHGKEPLVLIDVPNDESLRGSSLQRTLRSFAKYLENVLSWYGVYWEERRLYSTVCPRCEAGLKLVKATRHARIMACPRCGFEEERDNVPLHWALKYLPALKGEAS</sequence>
<dbReference type="EMBL" id="AP026830">
    <property type="protein sequence ID" value="BDR92957.1"/>
    <property type="molecule type" value="Genomic_DNA"/>
</dbReference>
<keyword evidence="6" id="KW-1185">Reference proteome</keyword>
<dbReference type="EMBL" id="BMNM01000010">
    <property type="protein sequence ID" value="GGI83931.1"/>
    <property type="molecule type" value="Genomic_DNA"/>
</dbReference>
<protein>
    <recommendedName>
        <fullName evidence="2">Cas12f1-like TNB domain-containing protein</fullName>
    </recommendedName>
</protein>
<gene>
    <name evidence="4" type="ORF">GCM10007112_21000</name>
    <name evidence="3" type="ORF">Vsou_20500</name>
</gene>
<reference evidence="4" key="1">
    <citation type="journal article" date="2014" name="Int. J. Syst. Evol. Microbiol.">
        <title>Complete genome sequence of Corynebacterium casei LMG S-19264T (=DSM 44701T), isolated from a smear-ripened cheese.</title>
        <authorList>
            <consortium name="US DOE Joint Genome Institute (JGI-PGF)"/>
            <person name="Walter F."/>
            <person name="Albersmeier A."/>
            <person name="Kalinowski J."/>
            <person name="Ruckert C."/>
        </authorList>
    </citation>
    <scope>NUCLEOTIDE SEQUENCE</scope>
    <source>
        <strain evidence="4">JCM 11219</strain>
    </source>
</reference>
<dbReference type="AlphaFoldDB" id="A0A830EHQ2"/>
<evidence type="ECO:0000313" key="4">
    <source>
        <dbReference type="EMBL" id="GGI83931.1"/>
    </source>
</evidence>
<evidence type="ECO:0000256" key="1">
    <source>
        <dbReference type="ARBA" id="ARBA00023125"/>
    </source>
</evidence>